<evidence type="ECO:0000313" key="1">
    <source>
        <dbReference type="EMBL" id="KAG8003816.1"/>
    </source>
</evidence>
<name>A0ACB7ESJ9_NIBAL</name>
<keyword evidence="2" id="KW-1185">Reference proteome</keyword>
<evidence type="ECO:0000313" key="2">
    <source>
        <dbReference type="Proteomes" id="UP000805704"/>
    </source>
</evidence>
<dbReference type="Proteomes" id="UP000805704">
    <property type="component" value="Chromosome 3"/>
</dbReference>
<reference evidence="1" key="1">
    <citation type="submission" date="2020-04" db="EMBL/GenBank/DDBJ databases">
        <title>A chromosome-scale assembly and high-density genetic map of the yellow drum (Nibea albiflora) genome.</title>
        <authorList>
            <person name="Xu D."/>
            <person name="Zhang W."/>
            <person name="Chen R."/>
            <person name="Tan P."/>
            <person name="Wang L."/>
            <person name="Song H."/>
            <person name="Tian L."/>
            <person name="Zhu Q."/>
            <person name="Wang B."/>
        </authorList>
    </citation>
    <scope>NUCLEOTIDE SEQUENCE</scope>
    <source>
        <strain evidence="1">ZJHYS-2018</strain>
    </source>
</reference>
<organism evidence="1 2">
    <name type="scientific">Nibea albiflora</name>
    <name type="common">Yellow drum</name>
    <name type="synonym">Corvina albiflora</name>
    <dbReference type="NCBI Taxonomy" id="240163"/>
    <lineage>
        <taxon>Eukaryota</taxon>
        <taxon>Metazoa</taxon>
        <taxon>Chordata</taxon>
        <taxon>Craniata</taxon>
        <taxon>Vertebrata</taxon>
        <taxon>Euteleostomi</taxon>
        <taxon>Actinopterygii</taxon>
        <taxon>Neopterygii</taxon>
        <taxon>Teleostei</taxon>
        <taxon>Neoteleostei</taxon>
        <taxon>Acanthomorphata</taxon>
        <taxon>Eupercaria</taxon>
        <taxon>Sciaenidae</taxon>
        <taxon>Nibea</taxon>
    </lineage>
</organism>
<proteinExistence type="predicted"/>
<accession>A0ACB7ESJ9</accession>
<gene>
    <name evidence="1" type="ORF">GBF38_007798</name>
</gene>
<protein>
    <submittedName>
        <fullName evidence="1">Uncharacterized protein</fullName>
    </submittedName>
</protein>
<comment type="caution">
    <text evidence="1">The sequence shown here is derived from an EMBL/GenBank/DDBJ whole genome shotgun (WGS) entry which is preliminary data.</text>
</comment>
<dbReference type="EMBL" id="CM024791">
    <property type="protein sequence ID" value="KAG8003816.1"/>
    <property type="molecule type" value="Genomic_DNA"/>
</dbReference>
<sequence length="95" mass="10736">MLTETRASSVPEPELGKWAMLPSSAASMDIMTEVKRPKRTLKETATREKERVTDHQRRVDLGLTFSRVPFGGASGLCGQLELRSSEEKKFIREKE</sequence>